<dbReference type="PANTHER" id="PTHR43476">
    <property type="entry name" value="3-(3-HYDROXY-PHENYL)PROPIONATE/3-HYDROXYCINNAMIC ACID HYDROXYLASE"/>
    <property type="match status" value="1"/>
</dbReference>
<dbReference type="Pfam" id="PF01494">
    <property type="entry name" value="FAD_binding_3"/>
    <property type="match status" value="1"/>
</dbReference>
<sequence>MSLPTHPISVLMDIQDIVIVDSVLAGENASRAVVIHAATLEALNSVGCLDKLLKVGDKVHCLVLRDGASYLISVDFSLLAPYTNYPFGLVLPRDARNPGGAGGQGSAPVQGRVPEVRQEIGISFNDPDGDKVHDYGNMSQLVLGDVTFPPPALTALASLMDGNLVFLAPFPASVSPDPERLDGTAPHAPSTKYLESLLNRCAPSAVSSDPAVNPHLIRIEKTYWSSRYRTRSAIAERTFARFRDQRESGVVLLIGDAAHIHWPVGGQGMSLGIRDAISLGPALRAHIDSAVQDTPSDQDRLLADRAASRHGRARTVIVLTKGALGVMVGRRWLGFTLLRFMGSFKFVQRMVAYRLSGLAEI</sequence>
<dbReference type="PRINTS" id="PR00420">
    <property type="entry name" value="RNGMNOXGNASE"/>
</dbReference>
<keyword evidence="1" id="KW-0285">Flavoprotein</keyword>
<dbReference type="Proteomes" id="UP001215280">
    <property type="component" value="Unassembled WGS sequence"/>
</dbReference>
<proteinExistence type="predicted"/>
<evidence type="ECO:0000313" key="6">
    <source>
        <dbReference type="Proteomes" id="UP001215280"/>
    </source>
</evidence>
<keyword evidence="2" id="KW-0274">FAD</keyword>
<dbReference type="Gene3D" id="3.30.70.2450">
    <property type="match status" value="1"/>
</dbReference>
<dbReference type="GO" id="GO:0071949">
    <property type="term" value="F:FAD binding"/>
    <property type="evidence" value="ECO:0007669"/>
    <property type="project" value="InterPro"/>
</dbReference>
<gene>
    <name evidence="5" type="ORF">DFH07DRAFT_769191</name>
</gene>
<dbReference type="Gene3D" id="3.50.50.60">
    <property type="entry name" value="FAD/NAD(P)-binding domain"/>
    <property type="match status" value="1"/>
</dbReference>
<organism evidence="5 6">
    <name type="scientific">Mycena maculata</name>
    <dbReference type="NCBI Taxonomy" id="230809"/>
    <lineage>
        <taxon>Eukaryota</taxon>
        <taxon>Fungi</taxon>
        <taxon>Dikarya</taxon>
        <taxon>Basidiomycota</taxon>
        <taxon>Agaricomycotina</taxon>
        <taxon>Agaricomycetes</taxon>
        <taxon>Agaricomycetidae</taxon>
        <taxon>Agaricales</taxon>
        <taxon>Marasmiineae</taxon>
        <taxon>Mycenaceae</taxon>
        <taxon>Mycena</taxon>
    </lineage>
</organism>
<evidence type="ECO:0000313" key="5">
    <source>
        <dbReference type="EMBL" id="KAJ7768644.1"/>
    </source>
</evidence>
<dbReference type="GO" id="GO:0019622">
    <property type="term" value="P:3-(3-hydroxy)phenylpropionate catabolic process"/>
    <property type="evidence" value="ECO:0007669"/>
    <property type="project" value="TreeGrafter"/>
</dbReference>
<keyword evidence="6" id="KW-1185">Reference proteome</keyword>
<dbReference type="PANTHER" id="PTHR43476:SF3">
    <property type="entry name" value="FAD-BINDING MONOOXYGENASE"/>
    <property type="match status" value="1"/>
</dbReference>
<dbReference type="SUPFAM" id="SSF51905">
    <property type="entry name" value="FAD/NAD(P)-binding domain"/>
    <property type="match status" value="1"/>
</dbReference>
<accession>A0AAD7JNL2</accession>
<dbReference type="InterPro" id="IPR050631">
    <property type="entry name" value="PheA/TfdB_FAD_monoxygenase"/>
</dbReference>
<name>A0AAD7JNL2_9AGAR</name>
<protein>
    <submittedName>
        <fullName evidence="5">FAD/NAD-P-binding domain-containing protein</fullName>
    </submittedName>
</protein>
<evidence type="ECO:0000256" key="3">
    <source>
        <dbReference type="ARBA" id="ARBA00023002"/>
    </source>
</evidence>
<evidence type="ECO:0000256" key="2">
    <source>
        <dbReference type="ARBA" id="ARBA00022827"/>
    </source>
</evidence>
<dbReference type="InterPro" id="IPR002938">
    <property type="entry name" value="FAD-bd"/>
</dbReference>
<evidence type="ECO:0000259" key="4">
    <source>
        <dbReference type="Pfam" id="PF01494"/>
    </source>
</evidence>
<dbReference type="GO" id="GO:0008688">
    <property type="term" value="F:3-(3-hydroxyphenyl)propionate hydroxylase activity"/>
    <property type="evidence" value="ECO:0007669"/>
    <property type="project" value="TreeGrafter"/>
</dbReference>
<evidence type="ECO:0000256" key="1">
    <source>
        <dbReference type="ARBA" id="ARBA00022630"/>
    </source>
</evidence>
<dbReference type="InterPro" id="IPR036188">
    <property type="entry name" value="FAD/NAD-bd_sf"/>
</dbReference>
<dbReference type="AlphaFoldDB" id="A0AAD7JNL2"/>
<feature type="domain" description="FAD-binding" evidence="4">
    <location>
        <begin position="241"/>
        <end position="290"/>
    </location>
</feature>
<comment type="caution">
    <text evidence="5">The sequence shown here is derived from an EMBL/GenBank/DDBJ whole genome shotgun (WGS) entry which is preliminary data.</text>
</comment>
<reference evidence="5" key="1">
    <citation type="submission" date="2023-03" db="EMBL/GenBank/DDBJ databases">
        <title>Massive genome expansion in bonnet fungi (Mycena s.s.) driven by repeated elements and novel gene families across ecological guilds.</title>
        <authorList>
            <consortium name="Lawrence Berkeley National Laboratory"/>
            <person name="Harder C.B."/>
            <person name="Miyauchi S."/>
            <person name="Viragh M."/>
            <person name="Kuo A."/>
            <person name="Thoen E."/>
            <person name="Andreopoulos B."/>
            <person name="Lu D."/>
            <person name="Skrede I."/>
            <person name="Drula E."/>
            <person name="Henrissat B."/>
            <person name="Morin E."/>
            <person name="Kohler A."/>
            <person name="Barry K."/>
            <person name="LaButti K."/>
            <person name="Morin E."/>
            <person name="Salamov A."/>
            <person name="Lipzen A."/>
            <person name="Mereny Z."/>
            <person name="Hegedus B."/>
            <person name="Baldrian P."/>
            <person name="Stursova M."/>
            <person name="Weitz H."/>
            <person name="Taylor A."/>
            <person name="Grigoriev I.V."/>
            <person name="Nagy L.G."/>
            <person name="Martin F."/>
            <person name="Kauserud H."/>
        </authorList>
    </citation>
    <scope>NUCLEOTIDE SEQUENCE</scope>
    <source>
        <strain evidence="5">CBHHK188m</strain>
    </source>
</reference>
<dbReference type="EMBL" id="JARJLG010000027">
    <property type="protein sequence ID" value="KAJ7768644.1"/>
    <property type="molecule type" value="Genomic_DNA"/>
</dbReference>
<keyword evidence="3" id="KW-0560">Oxidoreductase</keyword>